<gene>
    <name evidence="2" type="ORF">E9229_003343</name>
</gene>
<dbReference type="RefSeq" id="WP_345075684.1">
    <property type="nucleotide sequence ID" value="NZ_BAABGK010000108.1"/>
</dbReference>
<sequence length="121" mass="12571">MLAAGVDVPGDAQMIPSGEASWLQQALCCAPDLMAVSDECKVVKCKLGNVNRNVGRIALIAIGLIAVIIGGVFAGQGMNLIPGSFMTGNRMWLSIGLIVTSVGIILLVLGLHRTKTGRPSK</sequence>
<organism evidence="2 3">
    <name type="scientific">Paeniglutamicibacter cryotolerans</name>
    <dbReference type="NCBI Taxonomy" id="670079"/>
    <lineage>
        <taxon>Bacteria</taxon>
        <taxon>Bacillati</taxon>
        <taxon>Actinomycetota</taxon>
        <taxon>Actinomycetes</taxon>
        <taxon>Micrococcales</taxon>
        <taxon>Micrococcaceae</taxon>
        <taxon>Paeniglutamicibacter</taxon>
    </lineage>
</organism>
<reference evidence="2 3" key="1">
    <citation type="submission" date="2020-08" db="EMBL/GenBank/DDBJ databases">
        <title>Sequencing the genomes of 1000 actinobacteria strains.</title>
        <authorList>
            <person name="Klenk H.-P."/>
        </authorList>
    </citation>
    <scope>NUCLEOTIDE SEQUENCE [LARGE SCALE GENOMIC DNA]</scope>
    <source>
        <strain evidence="2 3">DSM 22826</strain>
    </source>
</reference>
<comment type="caution">
    <text evidence="2">The sequence shown here is derived from an EMBL/GenBank/DDBJ whole genome shotgun (WGS) entry which is preliminary data.</text>
</comment>
<feature type="transmembrane region" description="Helical" evidence="1">
    <location>
        <begin position="57"/>
        <end position="79"/>
    </location>
</feature>
<proteinExistence type="predicted"/>
<evidence type="ECO:0000313" key="2">
    <source>
        <dbReference type="EMBL" id="MBB2997096.1"/>
    </source>
</evidence>
<evidence type="ECO:0000256" key="1">
    <source>
        <dbReference type="SAM" id="Phobius"/>
    </source>
</evidence>
<protein>
    <submittedName>
        <fullName evidence="2">Uncharacterized protein</fullName>
    </submittedName>
</protein>
<accession>A0A839QT02</accession>
<keyword evidence="3" id="KW-1185">Reference proteome</keyword>
<dbReference type="EMBL" id="JACHVS010000002">
    <property type="protein sequence ID" value="MBB2997096.1"/>
    <property type="molecule type" value="Genomic_DNA"/>
</dbReference>
<dbReference type="Proteomes" id="UP000523000">
    <property type="component" value="Unassembled WGS sequence"/>
</dbReference>
<dbReference type="AlphaFoldDB" id="A0A839QT02"/>
<keyword evidence="1" id="KW-0472">Membrane</keyword>
<keyword evidence="1" id="KW-0812">Transmembrane</keyword>
<keyword evidence="1" id="KW-1133">Transmembrane helix</keyword>
<feature type="transmembrane region" description="Helical" evidence="1">
    <location>
        <begin position="91"/>
        <end position="111"/>
    </location>
</feature>
<name>A0A839QT02_9MICC</name>
<evidence type="ECO:0000313" key="3">
    <source>
        <dbReference type="Proteomes" id="UP000523000"/>
    </source>
</evidence>